<sequence length="246" mass="26701">MNQPSARPSHPIVRSPATPSELLTHILAHLRHPTTILICWPKSVFLAALVQDPKPNGPQHQGHILLHDSLLQRAISRHLRLAFIPSVAHLRAYLTTFSTTDPGSKTSPPPPPPTTTTSRSSSRGSSPHRPALLVYGLLELHRDGSEWSAQGLGVSGAALVEAAARSSLRPVVVEPRGAMGYDALDEFLDQEMPILSGDVSDADGPAFRRRSVPVRRVLGRWFEFEESMAEADQDGGEMTRESGPEG</sequence>
<feature type="compositionally biased region" description="Low complexity" evidence="1">
    <location>
        <begin position="115"/>
        <end position="128"/>
    </location>
</feature>
<evidence type="ECO:0000313" key="2">
    <source>
        <dbReference type="EMBL" id="KOS22926.1"/>
    </source>
</evidence>
<dbReference type="EMBL" id="LGSR01000002">
    <property type="protein sequence ID" value="KOS22926.1"/>
    <property type="molecule type" value="Genomic_DNA"/>
</dbReference>
<evidence type="ECO:0000256" key="1">
    <source>
        <dbReference type="SAM" id="MobiDB-lite"/>
    </source>
</evidence>
<feature type="region of interest" description="Disordered" evidence="1">
    <location>
        <begin position="98"/>
        <end position="128"/>
    </location>
</feature>
<name>A0A0M8N085_ESCWE</name>
<gene>
    <name evidence="2" type="ORF">ESCO_003887</name>
</gene>
<dbReference type="AlphaFoldDB" id="A0A0M8N085"/>
<evidence type="ECO:0000313" key="3">
    <source>
        <dbReference type="Proteomes" id="UP000053831"/>
    </source>
</evidence>
<comment type="caution">
    <text evidence="2">The sequence shown here is derived from an EMBL/GenBank/DDBJ whole genome shotgun (WGS) entry which is preliminary data.</text>
</comment>
<reference evidence="2 3" key="1">
    <citation type="submission" date="2015-07" db="EMBL/GenBank/DDBJ databases">
        <title>The genome of the fungus Escovopsis weberi, a specialized disease agent of ant agriculture.</title>
        <authorList>
            <person name="de Man T.J."/>
            <person name="Stajich J.E."/>
            <person name="Kubicek C.P."/>
            <person name="Chenthamara K."/>
            <person name="Atanasova L."/>
            <person name="Druzhinina I.S."/>
            <person name="Birnbaum S."/>
            <person name="Barribeau S.M."/>
            <person name="Teiling C."/>
            <person name="Suen G."/>
            <person name="Currie C."/>
            <person name="Gerardo N.M."/>
        </authorList>
    </citation>
    <scope>NUCLEOTIDE SEQUENCE [LARGE SCALE GENOMIC DNA]</scope>
</reference>
<dbReference type="Proteomes" id="UP000053831">
    <property type="component" value="Unassembled WGS sequence"/>
</dbReference>
<protein>
    <submittedName>
        <fullName evidence="2">Uncharacterized protein</fullName>
    </submittedName>
</protein>
<dbReference type="OrthoDB" id="5391496at2759"/>
<keyword evidence="3" id="KW-1185">Reference proteome</keyword>
<accession>A0A0M8N085</accession>
<proteinExistence type="predicted"/>
<organism evidence="2 3">
    <name type="scientific">Escovopsis weberi</name>
    <dbReference type="NCBI Taxonomy" id="150374"/>
    <lineage>
        <taxon>Eukaryota</taxon>
        <taxon>Fungi</taxon>
        <taxon>Dikarya</taxon>
        <taxon>Ascomycota</taxon>
        <taxon>Pezizomycotina</taxon>
        <taxon>Sordariomycetes</taxon>
        <taxon>Hypocreomycetidae</taxon>
        <taxon>Hypocreales</taxon>
        <taxon>Hypocreaceae</taxon>
        <taxon>Escovopsis</taxon>
    </lineage>
</organism>